<dbReference type="Proteomes" id="UP000266177">
    <property type="component" value="Unassembled WGS sequence"/>
</dbReference>
<keyword evidence="1" id="KW-0808">Transferase</keyword>
<protein>
    <submittedName>
        <fullName evidence="1">GNAT family N-acetyltransferase</fullName>
    </submittedName>
</protein>
<dbReference type="SUPFAM" id="SSF55729">
    <property type="entry name" value="Acyl-CoA N-acyltransferases (Nat)"/>
    <property type="match status" value="1"/>
</dbReference>
<dbReference type="GO" id="GO:0016740">
    <property type="term" value="F:transferase activity"/>
    <property type="evidence" value="ECO:0007669"/>
    <property type="project" value="UniProtKB-KW"/>
</dbReference>
<dbReference type="RefSeq" id="WP_119794801.1">
    <property type="nucleotide sequence ID" value="NZ_QYZD01000016.1"/>
</dbReference>
<name>A0A3A3GFB0_PANTH</name>
<comment type="caution">
    <text evidence="1">The sequence shown here is derived from an EMBL/GenBank/DDBJ whole genome shotgun (WGS) entry which is preliminary data.</text>
</comment>
<proteinExistence type="predicted"/>
<evidence type="ECO:0000313" key="1">
    <source>
        <dbReference type="EMBL" id="RJG22437.1"/>
    </source>
</evidence>
<gene>
    <name evidence="1" type="ORF">DQX05_17375</name>
</gene>
<dbReference type="OrthoDB" id="9809725at2"/>
<sequence>MNTDSVQLYDASTISALAWPDTADGRYAKTFLLPLMEANVSAYIRNANTRLMALSVDGMILPVTAGDGEYGDNTFVCSPYTHYVRYAKQELDRLPSRPLRACLSVLLNGIGAGLRAAQFDSCVMVNNWLLSTNLYPAWFAASHIRDIVRSLKRQFPRHAIMLRSLTSSLHAPLLEACRQEGACLVPSRQVYLLHPADPTRQNAKARWLLKRDYALIERHGYTIDGPGQIREADVPRIEELYGKLYLEKYSRFNPDFSGEYIRLALRDGILQLHGLRREGRLDAVLGFFCRDGVMTTPLFGYDTALPQELGLYRMLSAALLELARENGHLLHESSGAAQFKRNRGARADIEYSAVFCDHLPRGTQIAWRSLAGLLTRVGIPVLRKYKL</sequence>
<reference evidence="1 2" key="1">
    <citation type="submission" date="2018-09" db="EMBL/GenBank/DDBJ databases">
        <title>Paenibacillus SK2017-BO5.</title>
        <authorList>
            <person name="Piskunova J.V."/>
            <person name="Dubiley S.A."/>
            <person name="Severinov K.V."/>
        </authorList>
    </citation>
    <scope>NUCLEOTIDE SEQUENCE [LARGE SCALE GENOMIC DNA]</scope>
    <source>
        <strain evidence="1 2">BO5</strain>
    </source>
</reference>
<dbReference type="AlphaFoldDB" id="A0A3A3GFB0"/>
<dbReference type="EMBL" id="QYZD01000016">
    <property type="protein sequence ID" value="RJG22437.1"/>
    <property type="molecule type" value="Genomic_DNA"/>
</dbReference>
<accession>A0A3A3GFB0</accession>
<dbReference type="InterPro" id="IPR016181">
    <property type="entry name" value="Acyl_CoA_acyltransferase"/>
</dbReference>
<organism evidence="1 2">
    <name type="scientific">Paenibacillus thiaminolyticus</name>
    <name type="common">Bacillus thiaminolyticus</name>
    <dbReference type="NCBI Taxonomy" id="49283"/>
    <lineage>
        <taxon>Bacteria</taxon>
        <taxon>Bacillati</taxon>
        <taxon>Bacillota</taxon>
        <taxon>Bacilli</taxon>
        <taxon>Bacillales</taxon>
        <taxon>Paenibacillaceae</taxon>
        <taxon>Paenibacillus</taxon>
    </lineage>
</organism>
<evidence type="ECO:0000313" key="2">
    <source>
        <dbReference type="Proteomes" id="UP000266177"/>
    </source>
</evidence>